<dbReference type="InterPro" id="IPR001503">
    <property type="entry name" value="Glyco_trans_10"/>
</dbReference>
<evidence type="ECO:0000256" key="9">
    <source>
        <dbReference type="ARBA" id="ARBA00023034"/>
    </source>
</evidence>
<dbReference type="Pfam" id="PF00852">
    <property type="entry name" value="Glyco_transf_10"/>
    <property type="match status" value="1"/>
</dbReference>
<dbReference type="AlphaFoldDB" id="A0AAV2QQA0"/>
<dbReference type="EMBL" id="CAXKWB010008412">
    <property type="protein sequence ID" value="CAL4091029.1"/>
    <property type="molecule type" value="Genomic_DNA"/>
</dbReference>
<dbReference type="InterPro" id="IPR031481">
    <property type="entry name" value="Glyco_tran_10_N"/>
</dbReference>
<dbReference type="InterPro" id="IPR038577">
    <property type="entry name" value="GT10-like_C_sf"/>
</dbReference>
<gene>
    <name evidence="15" type="ORF">MNOR_LOCUS14200</name>
</gene>
<organism evidence="15 16">
    <name type="scientific">Meganyctiphanes norvegica</name>
    <name type="common">Northern krill</name>
    <name type="synonym">Thysanopoda norvegica</name>
    <dbReference type="NCBI Taxonomy" id="48144"/>
    <lineage>
        <taxon>Eukaryota</taxon>
        <taxon>Metazoa</taxon>
        <taxon>Ecdysozoa</taxon>
        <taxon>Arthropoda</taxon>
        <taxon>Crustacea</taxon>
        <taxon>Multicrustacea</taxon>
        <taxon>Malacostraca</taxon>
        <taxon>Eumalacostraca</taxon>
        <taxon>Eucarida</taxon>
        <taxon>Euphausiacea</taxon>
        <taxon>Euphausiidae</taxon>
        <taxon>Meganyctiphanes</taxon>
    </lineage>
</organism>
<dbReference type="FunFam" id="3.40.50.11660:FF:000004">
    <property type="entry name" value="Glycoprotein 3-alpha-L-fucosyltransferase A"/>
    <property type="match status" value="1"/>
</dbReference>
<comment type="pathway">
    <text evidence="2">Protein modification; protein glycosylation.</text>
</comment>
<keyword evidence="16" id="KW-1185">Reference proteome</keyword>
<dbReference type="GO" id="GO:0032580">
    <property type="term" value="C:Golgi cisterna membrane"/>
    <property type="evidence" value="ECO:0007669"/>
    <property type="project" value="UniProtKB-SubCell"/>
</dbReference>
<dbReference type="Gene3D" id="3.40.50.11660">
    <property type="entry name" value="Glycosyl transferase family 10, C-terminal domain"/>
    <property type="match status" value="1"/>
</dbReference>
<dbReference type="PANTHER" id="PTHR48438">
    <property type="entry name" value="ALPHA-(1,3)-FUCOSYLTRANSFERASE C-RELATED"/>
    <property type="match status" value="1"/>
</dbReference>
<evidence type="ECO:0000256" key="11">
    <source>
        <dbReference type="ARBA" id="ARBA00023180"/>
    </source>
</evidence>
<keyword evidence="7" id="KW-0735">Signal-anchor</keyword>
<dbReference type="GO" id="GO:0008417">
    <property type="term" value="F:fucosyltransferase activity"/>
    <property type="evidence" value="ECO:0007669"/>
    <property type="project" value="InterPro"/>
</dbReference>
<keyword evidence="8" id="KW-1133">Transmembrane helix</keyword>
<evidence type="ECO:0000259" key="13">
    <source>
        <dbReference type="Pfam" id="PF00852"/>
    </source>
</evidence>
<dbReference type="Proteomes" id="UP001497623">
    <property type="component" value="Unassembled WGS sequence"/>
</dbReference>
<evidence type="ECO:0000259" key="14">
    <source>
        <dbReference type="Pfam" id="PF17039"/>
    </source>
</evidence>
<evidence type="ECO:0000256" key="6">
    <source>
        <dbReference type="ARBA" id="ARBA00022692"/>
    </source>
</evidence>
<proteinExistence type="inferred from homology"/>
<evidence type="ECO:0000256" key="10">
    <source>
        <dbReference type="ARBA" id="ARBA00023136"/>
    </source>
</evidence>
<name>A0AAV2QQA0_MEGNR</name>
<evidence type="ECO:0000256" key="2">
    <source>
        <dbReference type="ARBA" id="ARBA00004922"/>
    </source>
</evidence>
<protein>
    <recommendedName>
        <fullName evidence="12">Fucosyltransferase</fullName>
        <ecNumber evidence="12">2.4.1.-</ecNumber>
    </recommendedName>
</protein>
<dbReference type="PANTHER" id="PTHR48438:SF1">
    <property type="entry name" value="ALPHA-(1,3)-FUCOSYLTRANSFERASE C-RELATED"/>
    <property type="match status" value="1"/>
</dbReference>
<accession>A0AAV2QQA0</accession>
<keyword evidence="10" id="KW-0472">Membrane</keyword>
<comment type="caution">
    <text evidence="15">The sequence shown here is derived from an EMBL/GenBank/DDBJ whole genome shotgun (WGS) entry which is preliminary data.</text>
</comment>
<dbReference type="InterPro" id="IPR055270">
    <property type="entry name" value="Glyco_tran_10_C"/>
</dbReference>
<evidence type="ECO:0000313" key="16">
    <source>
        <dbReference type="Proteomes" id="UP001497623"/>
    </source>
</evidence>
<keyword evidence="5 12" id="KW-0808">Transferase</keyword>
<evidence type="ECO:0000256" key="1">
    <source>
        <dbReference type="ARBA" id="ARBA00004447"/>
    </source>
</evidence>
<dbReference type="SUPFAM" id="SSF53756">
    <property type="entry name" value="UDP-Glycosyltransferase/glycogen phosphorylase"/>
    <property type="match status" value="1"/>
</dbReference>
<evidence type="ECO:0000256" key="12">
    <source>
        <dbReference type="RuleBase" id="RU003832"/>
    </source>
</evidence>
<evidence type="ECO:0000256" key="8">
    <source>
        <dbReference type="ARBA" id="ARBA00022989"/>
    </source>
</evidence>
<evidence type="ECO:0000313" key="15">
    <source>
        <dbReference type="EMBL" id="CAL4091029.1"/>
    </source>
</evidence>
<dbReference type="EC" id="2.4.1.-" evidence="12"/>
<evidence type="ECO:0000256" key="4">
    <source>
        <dbReference type="ARBA" id="ARBA00022676"/>
    </source>
</evidence>
<comment type="subcellular location">
    <subcellularLocation>
        <location evidence="1 12">Golgi apparatus</location>
        <location evidence="1 12">Golgi stack membrane</location>
        <topology evidence="1 12">Single-pass type II membrane protein</topology>
    </subcellularLocation>
</comment>
<feature type="domain" description="Fucosyltransferase C-terminal" evidence="13">
    <location>
        <begin position="322"/>
        <end position="501"/>
    </location>
</feature>
<keyword evidence="6 12" id="KW-0812">Transmembrane</keyword>
<keyword evidence="11" id="KW-0325">Glycoprotein</keyword>
<keyword evidence="9 12" id="KW-0333">Golgi apparatus</keyword>
<keyword evidence="4 12" id="KW-0328">Glycosyltransferase</keyword>
<dbReference type="Pfam" id="PF17039">
    <property type="entry name" value="Glyco_tran_10_N"/>
    <property type="match status" value="1"/>
</dbReference>
<feature type="domain" description="Fucosyltransferase N-terminal" evidence="14">
    <location>
        <begin position="182"/>
        <end position="301"/>
    </location>
</feature>
<sequence length="525" mass="60979">MWRIARAWRLPWILLFIISLILINNIYTSKPQIYKSDTLEHPKGDLIKHGGDLERIIKARTLSKLEVANSKHGSTAMLELSDAVKEDEDVAKEVDGMDRIDEAGEMNAIDQGNQDAQIDELNAANEVNSNEAYQSMNSNNEDFVHSHEFNNWRNLSSAEIGRMSTLGRIMFLNEPLPEKKNNQFLILVWKYGPTIERRLIKQYGAVAKDPFEKCSVHNCELTYKDSAISKADAVMVHFHRTKGPDDLPNRTRADQRWIWLTDESMQNTFMVAKNKDISQYNGKFNWSMNYRMNADVPVPYGRTFLLTDTEKLNDNNIDYFALKNKTIAIMGSNCGGTNGRWKYVKLLQEQMQVDTYGGCGTLKCPGHFTKDCPLLNQYKFYLAFENTNCDEYLTEKVWWNAIEKGAVPVVLGSNKEVYKKLLPPGSFIYVEDFKTPKELAKHLSYVASNREAYNRYHAWRRKFKVVNEHGYFASAVYHYCRICEALNYNDPRTQVYNHLEDFWHKDKHCYKSKWQKNLEEAQGKR</sequence>
<reference evidence="15 16" key="1">
    <citation type="submission" date="2024-05" db="EMBL/GenBank/DDBJ databases">
        <authorList>
            <person name="Wallberg A."/>
        </authorList>
    </citation>
    <scope>NUCLEOTIDE SEQUENCE [LARGE SCALE GENOMIC DNA]</scope>
</reference>
<evidence type="ECO:0000256" key="3">
    <source>
        <dbReference type="ARBA" id="ARBA00008919"/>
    </source>
</evidence>
<evidence type="ECO:0000256" key="7">
    <source>
        <dbReference type="ARBA" id="ARBA00022968"/>
    </source>
</evidence>
<comment type="similarity">
    <text evidence="3 12">Belongs to the glycosyltransferase 10 family.</text>
</comment>
<evidence type="ECO:0000256" key="5">
    <source>
        <dbReference type="ARBA" id="ARBA00022679"/>
    </source>
</evidence>